<gene>
    <name evidence="15" type="primary">aat</name>
    <name evidence="16" type="ORF">CVE23_09965</name>
</gene>
<organism evidence="16 17">
    <name type="scientific">Dickeya fangzhongdai</name>
    <dbReference type="NCBI Taxonomy" id="1778540"/>
    <lineage>
        <taxon>Bacteria</taxon>
        <taxon>Pseudomonadati</taxon>
        <taxon>Pseudomonadota</taxon>
        <taxon>Gammaproteobacteria</taxon>
        <taxon>Enterobacterales</taxon>
        <taxon>Pectobacteriaceae</taxon>
        <taxon>Dickeya</taxon>
    </lineage>
</organism>
<evidence type="ECO:0000256" key="5">
    <source>
        <dbReference type="ARBA" id="ARBA00050607"/>
    </source>
</evidence>
<keyword evidence="2 15" id="KW-0963">Cytoplasm</keyword>
<dbReference type="GeneID" id="66564655"/>
<keyword evidence="4 15" id="KW-0012">Acyltransferase</keyword>
<evidence type="ECO:0000256" key="4">
    <source>
        <dbReference type="ARBA" id="ARBA00023315"/>
    </source>
</evidence>
<dbReference type="InterPro" id="IPR016181">
    <property type="entry name" value="Acyl_CoA_acyltransferase"/>
</dbReference>
<dbReference type="PANTHER" id="PTHR30098:SF2">
    <property type="entry name" value="LEUCYL_PHENYLALANYL-TRNA--PROTEIN TRANSFERASE"/>
    <property type="match status" value="1"/>
</dbReference>
<comment type="catalytic activity">
    <reaction evidence="5 15">
        <text>L-phenylalanyl-tRNA(Phe) + an N-terminal L-alpha-aminoacyl-[protein] = an N-terminal L-phenylalanyl-L-alpha-aminoacyl-[protein] + tRNA(Phe)</text>
        <dbReference type="Rhea" id="RHEA:43632"/>
        <dbReference type="Rhea" id="RHEA-COMP:9668"/>
        <dbReference type="Rhea" id="RHEA-COMP:9699"/>
        <dbReference type="Rhea" id="RHEA-COMP:10636"/>
        <dbReference type="Rhea" id="RHEA-COMP:10637"/>
        <dbReference type="ChEBI" id="CHEBI:78442"/>
        <dbReference type="ChEBI" id="CHEBI:78531"/>
        <dbReference type="ChEBI" id="CHEBI:78597"/>
        <dbReference type="ChEBI" id="CHEBI:83561"/>
        <dbReference type="EC" id="2.3.2.6"/>
    </reaction>
</comment>
<comment type="function">
    <text evidence="8 15">Functions in the N-end rule pathway of protein degradation where it conjugates Leu, Phe and, less efficiently, Met from aminoacyl-tRNAs to the N-termini of proteins containing an N-terminal arginine or lysine.</text>
</comment>
<comment type="catalytic activity">
    <reaction evidence="7 15">
        <text>N-terminal L-lysyl-[protein] + L-leucyl-tRNA(Leu) = N-terminal L-leucyl-L-lysyl-[protein] + tRNA(Leu) + H(+)</text>
        <dbReference type="Rhea" id="RHEA:12340"/>
        <dbReference type="Rhea" id="RHEA-COMP:9613"/>
        <dbReference type="Rhea" id="RHEA-COMP:9622"/>
        <dbReference type="Rhea" id="RHEA-COMP:12670"/>
        <dbReference type="Rhea" id="RHEA-COMP:12671"/>
        <dbReference type="ChEBI" id="CHEBI:15378"/>
        <dbReference type="ChEBI" id="CHEBI:65249"/>
        <dbReference type="ChEBI" id="CHEBI:78442"/>
        <dbReference type="ChEBI" id="CHEBI:78494"/>
        <dbReference type="ChEBI" id="CHEBI:133043"/>
        <dbReference type="EC" id="2.3.2.6"/>
    </reaction>
</comment>
<evidence type="ECO:0000256" key="11">
    <source>
        <dbReference type="ARBA" id="ARBA00074372"/>
    </source>
</evidence>
<proteinExistence type="inferred from homology"/>
<dbReference type="EC" id="2.3.2.6" evidence="10 15"/>
<dbReference type="EMBL" id="CP025003">
    <property type="protein sequence ID" value="ATZ94262.1"/>
    <property type="molecule type" value="Genomic_DNA"/>
</dbReference>
<evidence type="ECO:0000256" key="3">
    <source>
        <dbReference type="ARBA" id="ARBA00022679"/>
    </source>
</evidence>
<evidence type="ECO:0000256" key="9">
    <source>
        <dbReference type="ARBA" id="ARBA00061535"/>
    </source>
</evidence>
<evidence type="ECO:0000256" key="14">
    <source>
        <dbReference type="ARBA" id="ARBA00083640"/>
    </source>
</evidence>
<dbReference type="PANTHER" id="PTHR30098">
    <property type="entry name" value="LEUCYL/PHENYLALANYL-TRNA--PROTEIN TRANSFERASE"/>
    <property type="match status" value="1"/>
</dbReference>
<sequence>MLLYELSPFSLQFPNPETALRDPNGLLAYGGDLSPERLLSAYRQGIFPWFSPGEPILWWSPDPRAVLFPAQFHLSRSMKKFIRRTDYRVTLNQAFEAVISACASEREEGTWIGRDIVRSYVQLHLSGLAHSVEVWRGAQLVGGLYGIAQGALFCGESMFSRADNASKYALAAFLQHFVRHGGQLIDCQVLNDHTASLGACDIPRREFLYELNRLQQAALIDGCWHPQPLNTPTADTPGEGDK</sequence>
<evidence type="ECO:0000256" key="12">
    <source>
        <dbReference type="ARBA" id="ARBA00077136"/>
    </source>
</evidence>
<dbReference type="GO" id="GO:0030163">
    <property type="term" value="P:protein catabolic process"/>
    <property type="evidence" value="ECO:0007669"/>
    <property type="project" value="UniProtKB-UniRule"/>
</dbReference>
<evidence type="ECO:0000256" key="10">
    <source>
        <dbReference type="ARBA" id="ARBA00066767"/>
    </source>
</evidence>
<dbReference type="Proteomes" id="UP000231901">
    <property type="component" value="Chromosome"/>
</dbReference>
<dbReference type="OrthoDB" id="9790282at2"/>
<dbReference type="Gene3D" id="3.40.630.70">
    <property type="entry name" value="Leucyl/phenylalanyl-tRNA-protein transferase, C-terminal domain"/>
    <property type="match status" value="1"/>
</dbReference>
<evidence type="ECO:0000256" key="1">
    <source>
        <dbReference type="ARBA" id="ARBA00004496"/>
    </source>
</evidence>
<evidence type="ECO:0000256" key="13">
    <source>
        <dbReference type="ARBA" id="ARBA00077165"/>
    </source>
</evidence>
<accession>A0A2K8QLJ4</accession>
<evidence type="ECO:0000313" key="17">
    <source>
        <dbReference type="Proteomes" id="UP000231901"/>
    </source>
</evidence>
<evidence type="ECO:0000256" key="15">
    <source>
        <dbReference type="HAMAP-Rule" id="MF_00688"/>
    </source>
</evidence>
<dbReference type="RefSeq" id="WP_049853893.1">
    <property type="nucleotide sequence ID" value="NZ_BMJF01000001.1"/>
</dbReference>
<evidence type="ECO:0000256" key="8">
    <source>
        <dbReference type="ARBA" id="ARBA00054043"/>
    </source>
</evidence>
<dbReference type="FunFam" id="3.40.630.70:FF:000001">
    <property type="entry name" value="Leucyl/phenylalanyl-tRNA--protein transferase"/>
    <property type="match status" value="1"/>
</dbReference>
<evidence type="ECO:0000313" key="16">
    <source>
        <dbReference type="EMBL" id="ATZ94262.1"/>
    </source>
</evidence>
<dbReference type="Pfam" id="PF03588">
    <property type="entry name" value="Leu_Phe_trans"/>
    <property type="match status" value="1"/>
</dbReference>
<dbReference type="GO" id="GO:0005737">
    <property type="term" value="C:cytoplasm"/>
    <property type="evidence" value="ECO:0007669"/>
    <property type="project" value="UniProtKB-SubCell"/>
</dbReference>
<reference evidence="17" key="1">
    <citation type="journal article" date="2018" name="Genome Announc.">
        <title>Complete genome sequence of a Dickeya fangzhongdai type strain causing bleeding canker of pear tree trunks.</title>
        <authorList>
            <person name="Zhao Y."/>
            <person name="Tian Y."/>
            <person name="Li X."/>
            <person name="Hu B."/>
        </authorList>
    </citation>
    <scope>NUCLEOTIDE SEQUENCE [LARGE SCALE GENOMIC DNA]</scope>
    <source>
        <strain evidence="17">DSM 101947</strain>
    </source>
</reference>
<dbReference type="InterPro" id="IPR004616">
    <property type="entry name" value="Leu/Phe-tRNA_Trfase"/>
</dbReference>
<evidence type="ECO:0000256" key="7">
    <source>
        <dbReference type="ARBA" id="ARBA00051538"/>
    </source>
</evidence>
<dbReference type="AlphaFoldDB" id="A0A2K8QLJ4"/>
<protein>
    <recommendedName>
        <fullName evidence="11 15">Leucyl/phenylalanyl-tRNA--protein transferase</fullName>
        <ecNumber evidence="10 15">2.3.2.6</ecNumber>
    </recommendedName>
    <alternativeName>
        <fullName evidence="12 15">L/F-transferase</fullName>
    </alternativeName>
    <alternativeName>
        <fullName evidence="13 15">Leucyltransferase</fullName>
    </alternativeName>
    <alternativeName>
        <fullName evidence="14 15">Phenyalanyltransferase</fullName>
    </alternativeName>
</protein>
<dbReference type="KEGG" id="dfn:CVE23_09965"/>
<name>A0A2K8QLJ4_9GAMM</name>
<dbReference type="InterPro" id="IPR042221">
    <property type="entry name" value="Leu/Phe-tRNA_Trfase_N"/>
</dbReference>
<evidence type="ECO:0000256" key="2">
    <source>
        <dbReference type="ARBA" id="ARBA00022490"/>
    </source>
</evidence>
<comment type="similarity">
    <text evidence="9 15">Belongs to the L/F-transferase family.</text>
</comment>
<dbReference type="HAMAP" id="MF_00688">
    <property type="entry name" value="Leu_Phe_trans"/>
    <property type="match status" value="1"/>
</dbReference>
<dbReference type="SUPFAM" id="SSF55729">
    <property type="entry name" value="Acyl-CoA N-acyltransferases (Nat)"/>
    <property type="match status" value="1"/>
</dbReference>
<comment type="subcellular location">
    <subcellularLocation>
        <location evidence="1 15">Cytoplasm</location>
    </subcellularLocation>
</comment>
<dbReference type="FunFam" id="3.30.70.3550:FF:000001">
    <property type="entry name" value="Leucyl/phenylalanyl-tRNA--protein transferase"/>
    <property type="match status" value="1"/>
</dbReference>
<evidence type="ECO:0000256" key="6">
    <source>
        <dbReference type="ARBA" id="ARBA00050652"/>
    </source>
</evidence>
<keyword evidence="3 15" id="KW-0808">Transferase</keyword>
<dbReference type="NCBIfam" id="TIGR00667">
    <property type="entry name" value="aat"/>
    <property type="match status" value="1"/>
</dbReference>
<keyword evidence="17" id="KW-1185">Reference proteome</keyword>
<dbReference type="Gene3D" id="3.30.70.3550">
    <property type="entry name" value="Leucyl/phenylalanyl-tRNA-protein transferase, N-terminal domain"/>
    <property type="match status" value="1"/>
</dbReference>
<comment type="catalytic activity">
    <reaction evidence="6 15">
        <text>N-terminal L-arginyl-[protein] + L-leucyl-tRNA(Leu) = N-terminal L-leucyl-L-arginyl-[protein] + tRNA(Leu) + H(+)</text>
        <dbReference type="Rhea" id="RHEA:50416"/>
        <dbReference type="Rhea" id="RHEA-COMP:9613"/>
        <dbReference type="Rhea" id="RHEA-COMP:9622"/>
        <dbReference type="Rhea" id="RHEA-COMP:12672"/>
        <dbReference type="Rhea" id="RHEA-COMP:12673"/>
        <dbReference type="ChEBI" id="CHEBI:15378"/>
        <dbReference type="ChEBI" id="CHEBI:64719"/>
        <dbReference type="ChEBI" id="CHEBI:78442"/>
        <dbReference type="ChEBI" id="CHEBI:78494"/>
        <dbReference type="ChEBI" id="CHEBI:133044"/>
        <dbReference type="EC" id="2.3.2.6"/>
    </reaction>
</comment>
<dbReference type="InterPro" id="IPR042203">
    <property type="entry name" value="Leu/Phe-tRNA_Trfase_C"/>
</dbReference>
<dbReference type="GO" id="GO:0008914">
    <property type="term" value="F:leucyl-tRNA--protein transferase activity"/>
    <property type="evidence" value="ECO:0007669"/>
    <property type="project" value="UniProtKB-UniRule"/>
</dbReference>